<dbReference type="SUPFAM" id="SSF51905">
    <property type="entry name" value="FAD/NAD(P)-binding domain"/>
    <property type="match status" value="1"/>
</dbReference>
<reference evidence="2 3" key="1">
    <citation type="submission" date="2019-09" db="EMBL/GenBank/DDBJ databases">
        <title>Actinomadura physcomitrii sp. nov., a novel actinomycete isolated from moss [Physcomitrium sphaericum (Ludw) Fuernr].</title>
        <authorList>
            <person name="Liu C."/>
            <person name="Zhuang X."/>
        </authorList>
    </citation>
    <scope>NUCLEOTIDE SEQUENCE [LARGE SCALE GENOMIC DNA]</scope>
    <source>
        <strain evidence="2 3">CYP1-1B</strain>
    </source>
</reference>
<dbReference type="AlphaFoldDB" id="A0A6L3VXD3"/>
<evidence type="ECO:0000313" key="3">
    <source>
        <dbReference type="Proteomes" id="UP000483004"/>
    </source>
</evidence>
<feature type="domain" description="FAD dependent oxidoreductase" evidence="1">
    <location>
        <begin position="46"/>
        <end position="407"/>
    </location>
</feature>
<dbReference type="RefSeq" id="WP_151539753.1">
    <property type="nucleotide sequence ID" value="NZ_WBMR01000019.1"/>
</dbReference>
<evidence type="ECO:0000259" key="1">
    <source>
        <dbReference type="Pfam" id="PF01266"/>
    </source>
</evidence>
<dbReference type="GO" id="GO:0005737">
    <property type="term" value="C:cytoplasm"/>
    <property type="evidence" value="ECO:0007669"/>
    <property type="project" value="TreeGrafter"/>
</dbReference>
<dbReference type="EMBL" id="WBMR01000019">
    <property type="protein sequence ID" value="KAB2384798.1"/>
    <property type="molecule type" value="Genomic_DNA"/>
</dbReference>
<comment type="caution">
    <text evidence="2">The sequence shown here is derived from an EMBL/GenBank/DDBJ whole genome shotgun (WGS) entry which is preliminary data.</text>
</comment>
<accession>A0A6L3VXD3</accession>
<dbReference type="PANTHER" id="PTHR13847">
    <property type="entry name" value="SARCOSINE DEHYDROGENASE-RELATED"/>
    <property type="match status" value="1"/>
</dbReference>
<dbReference type="InterPro" id="IPR036188">
    <property type="entry name" value="FAD/NAD-bd_sf"/>
</dbReference>
<dbReference type="Gene3D" id="3.50.50.60">
    <property type="entry name" value="FAD/NAD(P)-binding domain"/>
    <property type="match status" value="1"/>
</dbReference>
<dbReference type="Proteomes" id="UP000483004">
    <property type="component" value="Unassembled WGS sequence"/>
</dbReference>
<evidence type="ECO:0000313" key="2">
    <source>
        <dbReference type="EMBL" id="KAB2384798.1"/>
    </source>
</evidence>
<keyword evidence="3" id="KW-1185">Reference proteome</keyword>
<dbReference type="OrthoDB" id="9805852at2"/>
<dbReference type="InterPro" id="IPR006076">
    <property type="entry name" value="FAD-dep_OxRdtase"/>
</dbReference>
<organism evidence="2 3">
    <name type="scientific">Actinomadura montaniterrae</name>
    <dbReference type="NCBI Taxonomy" id="1803903"/>
    <lineage>
        <taxon>Bacteria</taxon>
        <taxon>Bacillati</taxon>
        <taxon>Actinomycetota</taxon>
        <taxon>Actinomycetes</taxon>
        <taxon>Streptosporangiales</taxon>
        <taxon>Thermomonosporaceae</taxon>
        <taxon>Actinomadura</taxon>
    </lineage>
</organism>
<name>A0A6L3VXD3_9ACTN</name>
<protein>
    <submittedName>
        <fullName evidence="2">FAD-dependent oxidoreductase</fullName>
    </submittedName>
</protein>
<dbReference type="Pfam" id="PF01266">
    <property type="entry name" value="DAO"/>
    <property type="match status" value="1"/>
</dbReference>
<sequence>MKAPDSATVPDDVAKALADAEPVPYWLADAARPEPEPPPAGDQVCDLAVVGGGYSGLWTALLAKERDPSLDVVVLEAGRVGSAASGRNGGFCAASLTHGLENGSGRWPDEMHQLERLGWDNLRAIGTTLTRYGIDAEWDPTGEMTVATREWQVPLLEREAEKAYELGWEPILLGPDAVRREVASPTYLAGLWDRDAVVMVHPAKLAFGLAAACRALGVRIHENARVTGVRSDARRLRLSGAHGSVTARRVALATGAFPPLLRRMRSFLVPVYDYAMVTEPLSPAQHDAIGWKHRQGLGDAGNQFHYYRLTADDRILWGGYDAVYHYGNGMCRDLENRPATFAALARHFFDTFPQLEGVRFTHAWGGVIDTCSRFCAFYGTAFDRRLAYAAGYTGLGVGATRFGADVMLDLLRVGLAPGEETERTRLAMVRSKPVPFPPEPIRYGVIALTRREMARADRNDGRRGLWLRALDRFGLGFDS</sequence>
<gene>
    <name evidence="2" type="ORF">F9B16_10150</name>
</gene>
<proteinExistence type="predicted"/>
<dbReference type="PANTHER" id="PTHR13847:SF281">
    <property type="entry name" value="FAD DEPENDENT OXIDOREDUCTASE DOMAIN-CONTAINING PROTEIN"/>
    <property type="match status" value="1"/>
</dbReference>
<dbReference type="Gene3D" id="3.30.9.10">
    <property type="entry name" value="D-Amino Acid Oxidase, subunit A, domain 2"/>
    <property type="match status" value="1"/>
</dbReference>